<evidence type="ECO:0000313" key="1">
    <source>
        <dbReference type="EMBL" id="EFA22207.1"/>
    </source>
</evidence>
<organism evidence="1 2">
    <name type="scientific">Bifidobacterium gallicum DSM 20093 = LMG 11596</name>
    <dbReference type="NCBI Taxonomy" id="561180"/>
    <lineage>
        <taxon>Bacteria</taxon>
        <taxon>Bacillati</taxon>
        <taxon>Actinomycetota</taxon>
        <taxon>Actinomycetes</taxon>
        <taxon>Bifidobacteriales</taxon>
        <taxon>Bifidobacteriaceae</taxon>
        <taxon>Bifidobacterium</taxon>
    </lineage>
</organism>
<dbReference type="EMBL" id="ABXB03000005">
    <property type="protein sequence ID" value="EFA22207.1"/>
    <property type="molecule type" value="Genomic_DNA"/>
</dbReference>
<gene>
    <name evidence="1" type="ORF">BIFGAL_04303</name>
</gene>
<reference evidence="1 2" key="1">
    <citation type="submission" date="2009-11" db="EMBL/GenBank/DDBJ databases">
        <authorList>
            <person name="Weinstock G."/>
            <person name="Sodergren E."/>
            <person name="Clifton S."/>
            <person name="Fulton L."/>
            <person name="Fulton B."/>
            <person name="Courtney L."/>
            <person name="Fronick C."/>
            <person name="Harrison M."/>
            <person name="Strong C."/>
            <person name="Farmer C."/>
            <person name="Delahaunty K."/>
            <person name="Markovic C."/>
            <person name="Hall O."/>
            <person name="Minx P."/>
            <person name="Tomlinson C."/>
            <person name="Mitreva M."/>
            <person name="Nelson J."/>
            <person name="Hou S."/>
            <person name="Wollam A."/>
            <person name="Pepin K.H."/>
            <person name="Johnson M."/>
            <person name="Bhonagiri V."/>
            <person name="Nash W.E."/>
            <person name="Warren W."/>
            <person name="Chinwalla A."/>
            <person name="Mardis E.R."/>
            <person name="Wilson R.K."/>
        </authorList>
    </citation>
    <scope>NUCLEOTIDE SEQUENCE [LARGE SCALE GENOMIC DNA]</scope>
    <source>
        <strain evidence="1 2">DSM 20093</strain>
    </source>
</reference>
<protein>
    <submittedName>
        <fullName evidence="1">Uncharacterized protein</fullName>
    </submittedName>
</protein>
<dbReference type="Proteomes" id="UP000003656">
    <property type="component" value="Unassembled WGS sequence"/>
</dbReference>
<name>D1NWP8_9BIFI</name>
<accession>D1NWP8</accession>
<evidence type="ECO:0000313" key="2">
    <source>
        <dbReference type="Proteomes" id="UP000003656"/>
    </source>
</evidence>
<dbReference type="AlphaFoldDB" id="D1NWP8"/>
<comment type="caution">
    <text evidence="1">The sequence shown here is derived from an EMBL/GenBank/DDBJ whole genome shotgun (WGS) entry which is preliminary data.</text>
</comment>
<sequence length="39" mass="4876">MSLLLYERCSCKAYRFWLLVRFLRCQVRRVGVRVFHTLR</sequence>
<proteinExistence type="predicted"/>